<dbReference type="InterPro" id="IPR025255">
    <property type="entry name" value="DUF4202"/>
</dbReference>
<dbReference type="PANTHER" id="PTHR41729:SF1">
    <property type="entry name" value="GLUTAMYL-TRNA SYNTHETASE"/>
    <property type="match status" value="1"/>
</dbReference>
<accession>A0A6L6UE03</accession>
<name>A0A6L6UE03_9FLAO</name>
<dbReference type="Pfam" id="PF13875">
    <property type="entry name" value="DUF4202"/>
    <property type="match status" value="1"/>
</dbReference>
<evidence type="ECO:0000313" key="1">
    <source>
        <dbReference type="EMBL" id="MUU79152.1"/>
    </source>
</evidence>
<dbReference type="PANTHER" id="PTHR41729">
    <property type="entry name" value="GLUTAMYL-TRNA SYNTHETASE"/>
    <property type="match status" value="1"/>
</dbReference>
<dbReference type="AlphaFoldDB" id="A0A6L6UE03"/>
<proteinExistence type="predicted"/>
<keyword evidence="2" id="KW-1185">Reference proteome</keyword>
<comment type="caution">
    <text evidence="1">The sequence shown here is derived from an EMBL/GenBank/DDBJ whole genome shotgun (WGS) entry which is preliminary data.</text>
</comment>
<gene>
    <name evidence="1" type="ORF">GN138_11905</name>
</gene>
<reference evidence="1 2" key="1">
    <citation type="submission" date="2019-12" db="EMBL/GenBank/DDBJ databases">
        <authorList>
            <person name="Li J."/>
        </authorList>
    </citation>
    <scope>NUCLEOTIDE SEQUENCE [LARGE SCALE GENOMIC DNA]</scope>
    <source>
        <strain evidence="1 2">HL2-2</strain>
    </source>
</reference>
<protein>
    <submittedName>
        <fullName evidence="1">DUF4202 family protein</fullName>
    </submittedName>
</protein>
<organism evidence="1 2">
    <name type="scientific">Winogradskyella endarachnes</name>
    <dbReference type="NCBI Taxonomy" id="2681965"/>
    <lineage>
        <taxon>Bacteria</taxon>
        <taxon>Pseudomonadati</taxon>
        <taxon>Bacteroidota</taxon>
        <taxon>Flavobacteriia</taxon>
        <taxon>Flavobacteriales</taxon>
        <taxon>Flavobacteriaceae</taxon>
        <taxon>Winogradskyella</taxon>
    </lineage>
</organism>
<sequence>MVDAKFNKAIALIDQKNSEDPNTVVFKGKTFPKELLYSHRMTTMLIDIEANASAELQIAIRAQHICRWAIERKSYPMDKIGYFQWRNDLKKMHSKLTGEILKDVGYTQEFIDRTSFLINKKLIKKDSESQTLEDVACLVFLKYYLEDFIEKHTDEKIIDILQKTWGKMSAKGQAIALKLNLSPRSLNLVKKALE</sequence>
<dbReference type="EMBL" id="WOWS01000004">
    <property type="protein sequence ID" value="MUU79152.1"/>
    <property type="molecule type" value="Genomic_DNA"/>
</dbReference>
<evidence type="ECO:0000313" key="2">
    <source>
        <dbReference type="Proteomes" id="UP000478208"/>
    </source>
</evidence>
<dbReference type="Proteomes" id="UP000478208">
    <property type="component" value="Unassembled WGS sequence"/>
</dbReference>